<evidence type="ECO:0008006" key="8">
    <source>
        <dbReference type="Google" id="ProtNLM"/>
    </source>
</evidence>
<dbReference type="STRING" id="1150625.Q75_17105"/>
<dbReference type="OrthoDB" id="26941at2"/>
<feature type="transmembrane region" description="Helical" evidence="5">
    <location>
        <begin position="7"/>
        <end position="27"/>
    </location>
</feature>
<dbReference type="Pfam" id="PF07681">
    <property type="entry name" value="DoxX"/>
    <property type="match status" value="1"/>
</dbReference>
<dbReference type="EMBL" id="LDYG01000057">
    <property type="protein sequence ID" value="KUP04031.1"/>
    <property type="molecule type" value="Genomic_DNA"/>
</dbReference>
<evidence type="ECO:0000313" key="7">
    <source>
        <dbReference type="Proteomes" id="UP000074108"/>
    </source>
</evidence>
<evidence type="ECO:0000256" key="4">
    <source>
        <dbReference type="ARBA" id="ARBA00023136"/>
    </source>
</evidence>
<dbReference type="PATRIC" id="fig|1150625.3.peg.3594"/>
<keyword evidence="2 5" id="KW-0812">Transmembrane</keyword>
<comment type="subcellular location">
    <subcellularLocation>
        <location evidence="1">Membrane</location>
        <topology evidence="1">Multi-pass membrane protein</topology>
    </subcellularLocation>
</comment>
<evidence type="ECO:0000256" key="3">
    <source>
        <dbReference type="ARBA" id="ARBA00022989"/>
    </source>
</evidence>
<feature type="transmembrane region" description="Helical" evidence="5">
    <location>
        <begin position="105"/>
        <end position="130"/>
    </location>
</feature>
<keyword evidence="7" id="KW-1185">Reference proteome</keyword>
<dbReference type="RefSeq" id="WP_059352108.1">
    <property type="nucleotide sequence ID" value="NZ_LDYG01000057.1"/>
</dbReference>
<dbReference type="GO" id="GO:0016020">
    <property type="term" value="C:membrane"/>
    <property type="evidence" value="ECO:0007669"/>
    <property type="project" value="UniProtKB-SubCell"/>
</dbReference>
<dbReference type="InterPro" id="IPR032808">
    <property type="entry name" value="DoxX"/>
</dbReference>
<feature type="transmembrane region" description="Helical" evidence="5">
    <location>
        <begin position="71"/>
        <end position="93"/>
    </location>
</feature>
<evidence type="ECO:0000256" key="1">
    <source>
        <dbReference type="ARBA" id="ARBA00004141"/>
    </source>
</evidence>
<dbReference type="AlphaFoldDB" id="A0A147K407"/>
<evidence type="ECO:0000256" key="5">
    <source>
        <dbReference type="SAM" id="Phobius"/>
    </source>
</evidence>
<keyword evidence="4 5" id="KW-0472">Membrane</keyword>
<keyword evidence="3 5" id="KW-1133">Transmembrane helix</keyword>
<comment type="caution">
    <text evidence="6">The sequence shown here is derived from an EMBL/GenBank/DDBJ whole genome shotgun (WGS) entry which is preliminary data.</text>
</comment>
<name>A0A147K407_9BACI</name>
<dbReference type="PANTHER" id="PTHR39157">
    <property type="entry name" value="INTEGRAL MEMBRANE PROTEIN-RELATED"/>
    <property type="match status" value="1"/>
</dbReference>
<accession>A0A147K407</accession>
<organism evidence="6 7">
    <name type="scientific">Bacillus coahuilensis p1.1.43</name>
    <dbReference type="NCBI Taxonomy" id="1150625"/>
    <lineage>
        <taxon>Bacteria</taxon>
        <taxon>Bacillati</taxon>
        <taxon>Bacillota</taxon>
        <taxon>Bacilli</taxon>
        <taxon>Bacillales</taxon>
        <taxon>Bacillaceae</taxon>
        <taxon>Bacillus</taxon>
    </lineage>
</organism>
<protein>
    <recommendedName>
        <fullName evidence="8">DoxX family protein</fullName>
    </recommendedName>
</protein>
<evidence type="ECO:0000256" key="2">
    <source>
        <dbReference type="ARBA" id="ARBA00022692"/>
    </source>
</evidence>
<gene>
    <name evidence="6" type="ORF">Q75_17105</name>
</gene>
<dbReference type="Proteomes" id="UP000074108">
    <property type="component" value="Unassembled WGS sequence"/>
</dbReference>
<proteinExistence type="predicted"/>
<dbReference type="PANTHER" id="PTHR39157:SF1">
    <property type="entry name" value="DOXX FAMILY PROTEIN"/>
    <property type="match status" value="1"/>
</dbReference>
<evidence type="ECO:0000313" key="6">
    <source>
        <dbReference type="EMBL" id="KUP04031.1"/>
    </source>
</evidence>
<reference evidence="6 7" key="1">
    <citation type="journal article" date="2016" name="Front. Microbiol.">
        <title>Microevolution Analysis of Bacillus coahuilensis Unveils Differences in Phosphorus Acquisition Strategies and Their Regulation.</title>
        <authorList>
            <person name="Gomez-Lunar Z."/>
            <person name="Hernandez-Gonzalez I."/>
            <person name="Rodriguez-Torres M.D."/>
            <person name="Souza V."/>
            <person name="Olmedo-Alvarez G."/>
        </authorList>
    </citation>
    <scope>NUCLEOTIDE SEQUENCE [LARGE SCALE GENOMIC DNA]</scope>
    <source>
        <strain evidence="7">p1.1.43</strain>
    </source>
</reference>
<sequence length="160" mass="18099">MKSFLKNSLLVAWAFVIVRVYLSYMWLSNAENKLVYDFNIGPMLEGQVNSGQLPGFWAGFMKTFVLPFTDIFEALVTVGELCVGIALLAGIFLRFSALMGAIMNFSFLMTFQAGLDLQMMILQVILIVFATQAGRIGLDRYVQPGLRQLFRRQTRKESYA</sequence>